<feature type="domain" description="Partial AB-hydrolase lipase" evidence="4">
    <location>
        <begin position="72"/>
        <end position="124"/>
    </location>
</feature>
<gene>
    <name evidence="5" type="ORF">XYLVIOL_LOCUS4591</name>
</gene>
<keyword evidence="3" id="KW-1133">Transmembrane helix</keyword>
<evidence type="ECO:0000313" key="6">
    <source>
        <dbReference type="Proteomes" id="UP001642520"/>
    </source>
</evidence>
<dbReference type="PIRSF" id="PIRSF000862">
    <property type="entry name" value="Steryl_ester_lip"/>
    <property type="match status" value="1"/>
</dbReference>
<dbReference type="InterPro" id="IPR029058">
    <property type="entry name" value="AB_hydrolase_fold"/>
</dbReference>
<protein>
    <recommendedName>
        <fullName evidence="2">Lipase</fullName>
    </recommendedName>
</protein>
<sequence length="432" mass="49478">MEELREAQYCVLICTLIRAKQCTYVRMKIVIVALLILFIVISPAISFSIIARLRYLFGMPPNSVNDELNTLQLIRKDGYPAEAHVVLTEDNYILTMHRIPGKPGSPAVFLQHGVLGSSADWVLSGKGKALAYLLADDGYDVWFGNFRGNTYSRAHTTLSEDDPKFWDFSFHESGIYDLPAMITYIVRLKENMLRAYIGFSMGTTCFYVMASERPQIAGLLQSVYNLAPVVFMKHVQSPLRYLAPMATSYKIIFSLLGEGEFLPQNFIIKFLAKYLCYYNFLEEKICANSMFILVGFDKAQFNYTLLPTILNHTPAGTSTKTLVHYAQEIQSGYFRQYDYGEKQNMVMYNSIKPPEYNLSNIVVPIMLFCGDNDWFSNRIDVHKLTSQLPNKPIISYVPFKKFNHIDFLWAIDAPKLVYKSLLKMLSQPMQNH</sequence>
<dbReference type="PANTHER" id="PTHR11005">
    <property type="entry name" value="LYSOSOMAL ACID LIPASE-RELATED"/>
    <property type="match status" value="1"/>
</dbReference>
<name>A0ABP1NL75_XYLVO</name>
<evidence type="ECO:0000313" key="5">
    <source>
        <dbReference type="EMBL" id="CAL7940642.1"/>
    </source>
</evidence>
<comment type="similarity">
    <text evidence="1 2">Belongs to the AB hydrolase superfamily. Lipase family.</text>
</comment>
<dbReference type="EMBL" id="CAXAJV020001290">
    <property type="protein sequence ID" value="CAL7940642.1"/>
    <property type="molecule type" value="Genomic_DNA"/>
</dbReference>
<keyword evidence="6" id="KW-1185">Reference proteome</keyword>
<evidence type="ECO:0000256" key="3">
    <source>
        <dbReference type="SAM" id="Phobius"/>
    </source>
</evidence>
<evidence type="ECO:0000259" key="4">
    <source>
        <dbReference type="Pfam" id="PF04083"/>
    </source>
</evidence>
<organism evidence="5 6">
    <name type="scientific">Xylocopa violacea</name>
    <name type="common">Violet carpenter bee</name>
    <name type="synonym">Apis violacea</name>
    <dbReference type="NCBI Taxonomy" id="135666"/>
    <lineage>
        <taxon>Eukaryota</taxon>
        <taxon>Metazoa</taxon>
        <taxon>Ecdysozoa</taxon>
        <taxon>Arthropoda</taxon>
        <taxon>Hexapoda</taxon>
        <taxon>Insecta</taxon>
        <taxon>Pterygota</taxon>
        <taxon>Neoptera</taxon>
        <taxon>Endopterygota</taxon>
        <taxon>Hymenoptera</taxon>
        <taxon>Apocrita</taxon>
        <taxon>Aculeata</taxon>
        <taxon>Apoidea</taxon>
        <taxon>Anthophila</taxon>
        <taxon>Apidae</taxon>
        <taxon>Xylocopa</taxon>
        <taxon>Xylocopa</taxon>
    </lineage>
</organism>
<keyword evidence="3" id="KW-0472">Membrane</keyword>
<proteinExistence type="inferred from homology"/>
<dbReference type="InterPro" id="IPR025483">
    <property type="entry name" value="Lipase_euk"/>
</dbReference>
<accession>A0ABP1NL75</accession>
<keyword evidence="2" id="KW-0442">Lipid degradation</keyword>
<keyword evidence="2" id="KW-0443">Lipid metabolism</keyword>
<dbReference type="Gene3D" id="3.40.50.1820">
    <property type="entry name" value="alpha/beta hydrolase"/>
    <property type="match status" value="1"/>
</dbReference>
<keyword evidence="2" id="KW-0378">Hydrolase</keyword>
<evidence type="ECO:0000256" key="2">
    <source>
        <dbReference type="PIRNR" id="PIRNR000862"/>
    </source>
</evidence>
<comment type="caution">
    <text evidence="5">The sequence shown here is derived from an EMBL/GenBank/DDBJ whole genome shotgun (WGS) entry which is preliminary data.</text>
</comment>
<dbReference type="Proteomes" id="UP001642520">
    <property type="component" value="Unassembled WGS sequence"/>
</dbReference>
<dbReference type="SUPFAM" id="SSF53474">
    <property type="entry name" value="alpha/beta-Hydrolases"/>
    <property type="match status" value="1"/>
</dbReference>
<dbReference type="Pfam" id="PF04083">
    <property type="entry name" value="Abhydro_lipase"/>
    <property type="match status" value="1"/>
</dbReference>
<evidence type="ECO:0000256" key="1">
    <source>
        <dbReference type="ARBA" id="ARBA00010701"/>
    </source>
</evidence>
<reference evidence="5 6" key="1">
    <citation type="submission" date="2024-08" db="EMBL/GenBank/DDBJ databases">
        <authorList>
            <person name="Will J Nash"/>
            <person name="Angela Man"/>
            <person name="Seanna McTaggart"/>
            <person name="Kendall Baker"/>
            <person name="Tom Barker"/>
            <person name="Leah Catchpole"/>
            <person name="Alex Durrant"/>
            <person name="Karim Gharbi"/>
            <person name="Naomi Irish"/>
            <person name="Gemy Kaithakottil"/>
            <person name="Debby Ku"/>
            <person name="Aaliyah Providence"/>
            <person name="Felix Shaw"/>
            <person name="David Swarbreck"/>
            <person name="Chris Watkins"/>
            <person name="Ann M. McCartney"/>
            <person name="Giulio Formenti"/>
            <person name="Alice Mouton"/>
            <person name="Noel Vella"/>
            <person name="Bjorn M von Reumont"/>
            <person name="Adriana Vella"/>
            <person name="Wilfried Haerty"/>
        </authorList>
    </citation>
    <scope>NUCLEOTIDE SEQUENCE [LARGE SCALE GENOMIC DNA]</scope>
</reference>
<dbReference type="InterPro" id="IPR006693">
    <property type="entry name" value="AB_hydrolase_lipase"/>
</dbReference>
<feature type="transmembrane region" description="Helical" evidence="3">
    <location>
        <begin position="29"/>
        <end position="51"/>
    </location>
</feature>
<keyword evidence="3" id="KW-0812">Transmembrane</keyword>